<dbReference type="Proteomes" id="UP000190675">
    <property type="component" value="Chromosome I"/>
</dbReference>
<dbReference type="PRINTS" id="PR00039">
    <property type="entry name" value="HTHLYSR"/>
</dbReference>
<dbReference type="Gene3D" id="3.40.190.10">
    <property type="entry name" value="Periplasmic binding protein-like II"/>
    <property type="match status" value="2"/>
</dbReference>
<dbReference type="NCBIfam" id="NF008352">
    <property type="entry name" value="PRK11139.1"/>
    <property type="match status" value="1"/>
</dbReference>
<dbReference type="AlphaFoldDB" id="A0A1M5JHG8"/>
<proteinExistence type="inferred from homology"/>
<dbReference type="GO" id="GO:0043565">
    <property type="term" value="F:sequence-specific DNA binding"/>
    <property type="evidence" value="ECO:0007669"/>
    <property type="project" value="TreeGrafter"/>
</dbReference>
<dbReference type="GO" id="GO:0003700">
    <property type="term" value="F:DNA-binding transcription factor activity"/>
    <property type="evidence" value="ECO:0007669"/>
    <property type="project" value="InterPro"/>
</dbReference>
<dbReference type="PROSITE" id="PS50931">
    <property type="entry name" value="HTH_LYSR"/>
    <property type="match status" value="1"/>
</dbReference>
<sequence length="330" mass="36683">MGENELPPLNAIRAFEAAARRGSFVEAAKDLHVTHWAIGKQIRHLEDWLGVPLFERRARGVALTDHGADLLTDVGAALSRLTSATSRLREPRSARRVSGIVRVNALSSFALRWLLPRLSRFQESYSSVEVKISTTSRKLRYVGTAFDIGIRSGVEHGSGIHCETLMPDRRLPVCSPRILRDRPVETAHDLRRHVLLHSTTTRAAWPQWFSAAGVSGLAPIRHLELDHVYLHLQAAVDGLGIALGSLHLIEADIAAGRLVCPIAAPELRADDYQLVIRDDRLRDPAIEAFRSWILTAAREPLPSIEPPFRQNRGTRSPRRRPGSDAQRGGR</sequence>
<evidence type="ECO:0000259" key="7">
    <source>
        <dbReference type="PROSITE" id="PS50931"/>
    </source>
</evidence>
<dbReference type="InterPro" id="IPR036388">
    <property type="entry name" value="WH-like_DNA-bd_sf"/>
</dbReference>
<comment type="function">
    <text evidence="1">NodD regulates the expression of the nodABCFE genes which encode other nodulation proteins. NodD is also a negative regulator of its own expression. Binds flavonoids as inducers.</text>
</comment>
<dbReference type="SUPFAM" id="SSF53850">
    <property type="entry name" value="Periplasmic binding protein-like II"/>
    <property type="match status" value="1"/>
</dbReference>
<evidence type="ECO:0000313" key="8">
    <source>
        <dbReference type="EMBL" id="SHG40034.1"/>
    </source>
</evidence>
<feature type="domain" description="HTH lysR-type" evidence="7">
    <location>
        <begin position="7"/>
        <end position="64"/>
    </location>
</feature>
<accession>A0A1M5JHG8</accession>
<dbReference type="FunFam" id="3.40.190.10:FF:000017">
    <property type="entry name" value="Glycine cleavage system transcriptional activator"/>
    <property type="match status" value="1"/>
</dbReference>
<dbReference type="PANTHER" id="PTHR30537">
    <property type="entry name" value="HTH-TYPE TRANSCRIPTIONAL REGULATOR"/>
    <property type="match status" value="1"/>
</dbReference>
<keyword evidence="5" id="KW-0804">Transcription</keyword>
<dbReference type="Pfam" id="PF00126">
    <property type="entry name" value="HTH_1"/>
    <property type="match status" value="1"/>
</dbReference>
<comment type="similarity">
    <text evidence="2">Belongs to the LysR transcriptional regulatory family.</text>
</comment>
<dbReference type="RefSeq" id="WP_079566023.1">
    <property type="nucleotide sequence ID" value="NZ_LT670818.1"/>
</dbReference>
<dbReference type="OrthoDB" id="9793571at2"/>
<evidence type="ECO:0000313" key="9">
    <source>
        <dbReference type="Proteomes" id="UP000190675"/>
    </source>
</evidence>
<feature type="region of interest" description="Disordered" evidence="6">
    <location>
        <begin position="302"/>
        <end position="330"/>
    </location>
</feature>
<protein>
    <submittedName>
        <fullName evidence="8">Transcriptional regulator, LysR family</fullName>
    </submittedName>
</protein>
<evidence type="ECO:0000256" key="5">
    <source>
        <dbReference type="ARBA" id="ARBA00023163"/>
    </source>
</evidence>
<evidence type="ECO:0000256" key="4">
    <source>
        <dbReference type="ARBA" id="ARBA00023125"/>
    </source>
</evidence>
<dbReference type="GO" id="GO:0006351">
    <property type="term" value="P:DNA-templated transcription"/>
    <property type="evidence" value="ECO:0007669"/>
    <property type="project" value="TreeGrafter"/>
</dbReference>
<dbReference type="InterPro" id="IPR058163">
    <property type="entry name" value="LysR-type_TF_proteobact-type"/>
</dbReference>
<dbReference type="FunFam" id="1.10.10.10:FF:000038">
    <property type="entry name" value="Glycine cleavage system transcriptional activator"/>
    <property type="match status" value="1"/>
</dbReference>
<dbReference type="InterPro" id="IPR000847">
    <property type="entry name" value="LysR_HTH_N"/>
</dbReference>
<dbReference type="EMBL" id="LT670818">
    <property type="protein sequence ID" value="SHG40034.1"/>
    <property type="molecule type" value="Genomic_DNA"/>
</dbReference>
<keyword evidence="3" id="KW-0805">Transcription regulation</keyword>
<evidence type="ECO:0000256" key="2">
    <source>
        <dbReference type="ARBA" id="ARBA00009437"/>
    </source>
</evidence>
<evidence type="ECO:0000256" key="1">
    <source>
        <dbReference type="ARBA" id="ARBA00003502"/>
    </source>
</evidence>
<reference evidence="8 9" key="1">
    <citation type="submission" date="2016-11" db="EMBL/GenBank/DDBJ databases">
        <authorList>
            <person name="Jaros S."/>
            <person name="Januszkiewicz K."/>
            <person name="Wedrychowicz H."/>
        </authorList>
    </citation>
    <scope>NUCLEOTIDE SEQUENCE [LARGE SCALE GENOMIC DNA]</scope>
    <source>
        <strain evidence="8 9">GAS242</strain>
    </source>
</reference>
<organism evidence="8 9">
    <name type="scientific">Bradyrhizobium erythrophlei</name>
    <dbReference type="NCBI Taxonomy" id="1437360"/>
    <lineage>
        <taxon>Bacteria</taxon>
        <taxon>Pseudomonadati</taxon>
        <taxon>Pseudomonadota</taxon>
        <taxon>Alphaproteobacteria</taxon>
        <taxon>Hyphomicrobiales</taxon>
        <taxon>Nitrobacteraceae</taxon>
        <taxon>Bradyrhizobium</taxon>
    </lineage>
</organism>
<dbReference type="InterPro" id="IPR005119">
    <property type="entry name" value="LysR_subst-bd"/>
</dbReference>
<gene>
    <name evidence="8" type="ORF">SAMN05444169_2235</name>
</gene>
<dbReference type="CDD" id="cd08432">
    <property type="entry name" value="PBP2_GcdR_TrpI_HvrB_AmpR_like"/>
    <property type="match status" value="1"/>
</dbReference>
<keyword evidence="4" id="KW-0238">DNA-binding</keyword>
<dbReference type="InterPro" id="IPR036390">
    <property type="entry name" value="WH_DNA-bd_sf"/>
</dbReference>
<dbReference type="Pfam" id="PF03466">
    <property type="entry name" value="LysR_substrate"/>
    <property type="match status" value="1"/>
</dbReference>
<dbReference type="PANTHER" id="PTHR30537:SF74">
    <property type="entry name" value="HTH-TYPE TRANSCRIPTIONAL REGULATOR TRPI"/>
    <property type="match status" value="1"/>
</dbReference>
<evidence type="ECO:0000256" key="6">
    <source>
        <dbReference type="SAM" id="MobiDB-lite"/>
    </source>
</evidence>
<dbReference type="Gene3D" id="1.10.10.10">
    <property type="entry name" value="Winged helix-like DNA-binding domain superfamily/Winged helix DNA-binding domain"/>
    <property type="match status" value="1"/>
</dbReference>
<dbReference type="SUPFAM" id="SSF46785">
    <property type="entry name" value="Winged helix' DNA-binding domain"/>
    <property type="match status" value="1"/>
</dbReference>
<name>A0A1M5JHG8_9BRAD</name>
<evidence type="ECO:0000256" key="3">
    <source>
        <dbReference type="ARBA" id="ARBA00023015"/>
    </source>
</evidence>